<proteinExistence type="predicted"/>
<dbReference type="RefSeq" id="WP_229933358.1">
    <property type="nucleotide sequence ID" value="NZ_CAJHOF010000017.1"/>
</dbReference>
<comment type="caution">
    <text evidence="1">The sequence shown here is derived from an EMBL/GenBank/DDBJ whole genome shotgun (WGS) entry which is preliminary data.</text>
</comment>
<organism evidence="1 2">
    <name type="scientific">Campylobacter majalis</name>
    <dbReference type="NCBI Taxonomy" id="2790656"/>
    <lineage>
        <taxon>Bacteria</taxon>
        <taxon>Pseudomonadati</taxon>
        <taxon>Campylobacterota</taxon>
        <taxon>Epsilonproteobacteria</taxon>
        <taxon>Campylobacterales</taxon>
        <taxon>Campylobacteraceae</taxon>
        <taxon>Campylobacter</taxon>
    </lineage>
</organism>
<protein>
    <recommendedName>
        <fullName evidence="3">DUF2018 family protein</fullName>
    </recommendedName>
</protein>
<sequence>MSNIEKIATFISECDYGDFVKALILHEKEYLFDNNDLTKEQKDKVLNNMYTNLMDNNQGSLLGDEHSNIIENTMQDYIEDLEKNNKIRRKRQ</sequence>
<dbReference type="Proteomes" id="UP000789803">
    <property type="component" value="Unassembled WGS sequence"/>
</dbReference>
<accession>A0ABM8Q9B1</accession>
<evidence type="ECO:0008006" key="3">
    <source>
        <dbReference type="Google" id="ProtNLM"/>
    </source>
</evidence>
<evidence type="ECO:0000313" key="1">
    <source>
        <dbReference type="EMBL" id="CAD7289501.1"/>
    </source>
</evidence>
<evidence type="ECO:0000313" key="2">
    <source>
        <dbReference type="Proteomes" id="UP000789803"/>
    </source>
</evidence>
<gene>
    <name evidence="1" type="ORF">LMG7974_01578</name>
</gene>
<reference evidence="1 2" key="1">
    <citation type="submission" date="2020-11" db="EMBL/GenBank/DDBJ databases">
        <authorList>
            <person name="Peeters C."/>
        </authorList>
    </citation>
    <scope>NUCLEOTIDE SEQUENCE [LARGE SCALE GENOMIC DNA]</scope>
    <source>
        <strain evidence="1 2">LMG 7974</strain>
    </source>
</reference>
<dbReference type="EMBL" id="CAJHOF010000017">
    <property type="protein sequence ID" value="CAD7289501.1"/>
    <property type="molecule type" value="Genomic_DNA"/>
</dbReference>
<name>A0ABM8Q9B1_9BACT</name>
<keyword evidence="2" id="KW-1185">Reference proteome</keyword>